<evidence type="ECO:0000313" key="5">
    <source>
        <dbReference type="Proteomes" id="UP000319094"/>
    </source>
</evidence>
<dbReference type="GO" id="GO:0003677">
    <property type="term" value="F:DNA binding"/>
    <property type="evidence" value="ECO:0007669"/>
    <property type="project" value="UniProtKB-UniRule"/>
</dbReference>
<evidence type="ECO:0000259" key="3">
    <source>
        <dbReference type="PROSITE" id="PS50977"/>
    </source>
</evidence>
<organism evidence="4 5">
    <name type="scientific">Leucobacter komagatae</name>
    <dbReference type="NCBI Taxonomy" id="55969"/>
    <lineage>
        <taxon>Bacteria</taxon>
        <taxon>Bacillati</taxon>
        <taxon>Actinomycetota</taxon>
        <taxon>Actinomycetes</taxon>
        <taxon>Micrococcales</taxon>
        <taxon>Microbacteriaceae</taxon>
        <taxon>Leucobacter</taxon>
    </lineage>
</organism>
<dbReference type="OrthoDB" id="3193022at2"/>
<dbReference type="InterPro" id="IPR009057">
    <property type="entry name" value="Homeodomain-like_sf"/>
</dbReference>
<protein>
    <submittedName>
        <fullName evidence="4">TetR family transcriptional regulator</fullName>
    </submittedName>
</protein>
<dbReference type="AlphaFoldDB" id="A0A542Y6W3"/>
<dbReference type="PANTHER" id="PTHR43479:SF11">
    <property type="entry name" value="ACREF_ENVCD OPERON REPRESSOR-RELATED"/>
    <property type="match status" value="1"/>
</dbReference>
<feature type="domain" description="HTH tetR-type" evidence="3">
    <location>
        <begin position="6"/>
        <end position="66"/>
    </location>
</feature>
<dbReference type="InterPro" id="IPR001647">
    <property type="entry name" value="HTH_TetR"/>
</dbReference>
<dbReference type="Proteomes" id="UP000319094">
    <property type="component" value="Unassembled WGS sequence"/>
</dbReference>
<sequence length="185" mass="20500">MDPRAAHTQELLRAAIVSLAAARPITDITVKDIIERAGVNRSSFYQHYESREELLASALEQLETDMARADEPVVITDLTRPPSELVRFMHHFAEHADLYRGVFGPSGSALVVARVRARILALVRAGILLSPENRRLTDLPVDIEAAGTSGALLGVIEAWLAQDPLPSPEVAAEWMWGFLTREQRR</sequence>
<evidence type="ECO:0000256" key="2">
    <source>
        <dbReference type="PROSITE-ProRule" id="PRU00335"/>
    </source>
</evidence>
<evidence type="ECO:0000313" key="4">
    <source>
        <dbReference type="EMBL" id="TQL43821.1"/>
    </source>
</evidence>
<comment type="caution">
    <text evidence="4">The sequence shown here is derived from an EMBL/GenBank/DDBJ whole genome shotgun (WGS) entry which is preliminary data.</text>
</comment>
<reference evidence="4 5" key="1">
    <citation type="submission" date="2019-06" db="EMBL/GenBank/DDBJ databases">
        <title>Sequencing the genomes of 1000 actinobacteria strains.</title>
        <authorList>
            <person name="Klenk H.-P."/>
        </authorList>
    </citation>
    <scope>NUCLEOTIDE SEQUENCE [LARGE SCALE GENOMIC DNA]</scope>
    <source>
        <strain evidence="4 5">DSM 8803</strain>
    </source>
</reference>
<evidence type="ECO:0000256" key="1">
    <source>
        <dbReference type="ARBA" id="ARBA00023125"/>
    </source>
</evidence>
<dbReference type="RefSeq" id="WP_141887086.1">
    <property type="nucleotide sequence ID" value="NZ_BAAAUY010000001.1"/>
</dbReference>
<dbReference type="EMBL" id="VFON01000001">
    <property type="protein sequence ID" value="TQL43821.1"/>
    <property type="molecule type" value="Genomic_DNA"/>
</dbReference>
<keyword evidence="1 2" id="KW-0238">DNA-binding</keyword>
<name>A0A542Y6W3_9MICO</name>
<dbReference type="Gene3D" id="1.10.357.10">
    <property type="entry name" value="Tetracycline Repressor, domain 2"/>
    <property type="match status" value="1"/>
</dbReference>
<gene>
    <name evidence="4" type="ORF">FB468_1858</name>
</gene>
<keyword evidence="5" id="KW-1185">Reference proteome</keyword>
<dbReference type="PROSITE" id="PS50977">
    <property type="entry name" value="HTH_TETR_2"/>
    <property type="match status" value="1"/>
</dbReference>
<accession>A0A542Y6W3</accession>
<dbReference type="SUPFAM" id="SSF46689">
    <property type="entry name" value="Homeodomain-like"/>
    <property type="match status" value="1"/>
</dbReference>
<dbReference type="PANTHER" id="PTHR43479">
    <property type="entry name" value="ACREF/ENVCD OPERON REPRESSOR-RELATED"/>
    <property type="match status" value="1"/>
</dbReference>
<dbReference type="InterPro" id="IPR050624">
    <property type="entry name" value="HTH-type_Tx_Regulator"/>
</dbReference>
<proteinExistence type="predicted"/>
<dbReference type="Pfam" id="PF00440">
    <property type="entry name" value="TetR_N"/>
    <property type="match status" value="1"/>
</dbReference>
<feature type="DNA-binding region" description="H-T-H motif" evidence="2">
    <location>
        <begin position="29"/>
        <end position="48"/>
    </location>
</feature>